<keyword evidence="1" id="KW-0812">Transmembrane</keyword>
<evidence type="ECO:0000313" key="2">
    <source>
        <dbReference type="EMBL" id="CAE4589521.1"/>
    </source>
</evidence>
<keyword evidence="1" id="KW-0472">Membrane</keyword>
<name>A0A7S4QQY1_9DINO</name>
<dbReference type="Pfam" id="PF11958">
    <property type="entry name" value="DUF3472"/>
    <property type="match status" value="1"/>
</dbReference>
<keyword evidence="1" id="KW-1133">Transmembrane helix</keyword>
<gene>
    <name evidence="2" type="ORF">AMON00008_LOCUS23497</name>
</gene>
<evidence type="ECO:0008006" key="3">
    <source>
        <dbReference type="Google" id="ProtNLM"/>
    </source>
</evidence>
<accession>A0A7S4QQY1</accession>
<dbReference type="AlphaFoldDB" id="A0A7S4QQY1"/>
<evidence type="ECO:0000256" key="1">
    <source>
        <dbReference type="SAM" id="Phobius"/>
    </source>
</evidence>
<reference evidence="2" key="1">
    <citation type="submission" date="2021-01" db="EMBL/GenBank/DDBJ databases">
        <authorList>
            <person name="Corre E."/>
            <person name="Pelletier E."/>
            <person name="Niang G."/>
            <person name="Scheremetjew M."/>
            <person name="Finn R."/>
            <person name="Kale V."/>
            <person name="Holt S."/>
            <person name="Cochrane G."/>
            <person name="Meng A."/>
            <person name="Brown T."/>
            <person name="Cohen L."/>
        </authorList>
    </citation>
    <scope>NUCLEOTIDE SEQUENCE</scope>
    <source>
        <strain evidence="2">CCMP3105</strain>
    </source>
</reference>
<protein>
    <recommendedName>
        <fullName evidence="3">DUF3472 domain-containing protein</fullName>
    </recommendedName>
</protein>
<proteinExistence type="predicted"/>
<sequence>MAADSGTLERSSLLVRAEEGAPWAETGRRPPWMPKLRAAVLPAAILLLVCAGRFWWPGFAVWAGRGGPGGEEPWHAEGDEAMRRFERELLSGGSDAEDGGLMEMLEAEAEAQDVSCGGHRAPSCGECARHASWCNGDCTWERGACKPIRRHPPTKGNPFGCPLGGGRCQSRTGSVHFNFRRPSTAKSPVWYYAEVVPKNASSSTFYASNTHAYGYAGFQMSRKDPAQGDIVICSTWDQDSGKATVETCGEGVECTDFGGEGTGVRTRWRWHWTLGRRYAFMVSRSELPGGRVESACWFHAGELEGDHPGGWKHISTTTTGRSRWGATFGDAGAFLEQWSHLDSGDLRRAQYGPAYYKDPGGPWGQAQTARWSGGYCVPERVRKGLVRCDITSAGEAHGGERLYMSTGGAEQHHVENLGAKAGGRGATLDCPEHECGLPGPLNDFERHRPALLRLARARDPEEGASSRTTCGNHRARSCAACPRDGDKYRGRAWCNGQCAWKDGQCMDKPSAKKCPKVAMVSCGGHSAKTCGACPGRHGRGWCNGECTWSGGRCVRG</sequence>
<dbReference type="EMBL" id="HBNR01034226">
    <property type="protein sequence ID" value="CAE4589521.1"/>
    <property type="molecule type" value="Transcribed_RNA"/>
</dbReference>
<organism evidence="2">
    <name type="scientific">Alexandrium monilatum</name>
    <dbReference type="NCBI Taxonomy" id="311494"/>
    <lineage>
        <taxon>Eukaryota</taxon>
        <taxon>Sar</taxon>
        <taxon>Alveolata</taxon>
        <taxon>Dinophyceae</taxon>
        <taxon>Gonyaulacales</taxon>
        <taxon>Pyrocystaceae</taxon>
        <taxon>Alexandrium</taxon>
    </lineage>
</organism>
<dbReference type="InterPro" id="IPR021862">
    <property type="entry name" value="DUF3472"/>
</dbReference>
<feature type="transmembrane region" description="Helical" evidence="1">
    <location>
        <begin position="38"/>
        <end position="56"/>
    </location>
</feature>